<proteinExistence type="predicted"/>
<sequence length="85" mass="10367">RLYRQLEKLKIDCFCTDDWPAFTKVLPRERHLIGKAFTKHIEGVNLCLRTRNRRIVRKTACFSKKEQNHYSAMKLIFYYRNHHTL</sequence>
<dbReference type="RefSeq" id="WP_262892287.1">
    <property type="nucleotide sequence ID" value="NZ_JACXAJ010000015.1"/>
</dbReference>
<gene>
    <name evidence="1" type="ORF">H9Q13_17865</name>
</gene>
<feature type="non-terminal residue" evidence="1">
    <location>
        <position position="1"/>
    </location>
</feature>
<name>A0ABR7XLA7_9BACT</name>
<dbReference type="InterPro" id="IPR005063">
    <property type="entry name" value="Transposase_27"/>
</dbReference>
<evidence type="ECO:0000313" key="1">
    <source>
        <dbReference type="EMBL" id="MBD1399038.1"/>
    </source>
</evidence>
<dbReference type="Proteomes" id="UP000625551">
    <property type="component" value="Unassembled WGS sequence"/>
</dbReference>
<evidence type="ECO:0000313" key="2">
    <source>
        <dbReference type="Proteomes" id="UP000625551"/>
    </source>
</evidence>
<organism evidence="1 2">
    <name type="scientific">Pontibacter aquaedesilientis</name>
    <dbReference type="NCBI Taxonomy" id="2766980"/>
    <lineage>
        <taxon>Bacteria</taxon>
        <taxon>Pseudomonadati</taxon>
        <taxon>Bacteroidota</taxon>
        <taxon>Cytophagia</taxon>
        <taxon>Cytophagales</taxon>
        <taxon>Hymenobacteraceae</taxon>
        <taxon>Pontibacter</taxon>
    </lineage>
</organism>
<dbReference type="EMBL" id="JACXAJ010000015">
    <property type="protein sequence ID" value="MBD1399038.1"/>
    <property type="molecule type" value="Genomic_DNA"/>
</dbReference>
<dbReference type="Pfam" id="PF03400">
    <property type="entry name" value="DDE_Tnp_IS1"/>
    <property type="match status" value="1"/>
</dbReference>
<comment type="caution">
    <text evidence="1">The sequence shown here is derived from an EMBL/GenBank/DDBJ whole genome shotgun (WGS) entry which is preliminary data.</text>
</comment>
<reference evidence="1 2" key="1">
    <citation type="submission" date="2020-09" db="EMBL/GenBank/DDBJ databases">
        <title>Genome sequencing and assembly of Pontibacter sp.</title>
        <authorList>
            <person name="Chhetri G."/>
        </authorList>
    </citation>
    <scope>NUCLEOTIDE SEQUENCE [LARGE SCALE GENOMIC DNA]</scope>
    <source>
        <strain evidence="1 2">JH31</strain>
    </source>
</reference>
<protein>
    <submittedName>
        <fullName evidence="1">IS1 family transposase</fullName>
    </submittedName>
</protein>
<keyword evidence="2" id="KW-1185">Reference proteome</keyword>
<accession>A0ABR7XLA7</accession>